<proteinExistence type="inferred from homology"/>
<dbReference type="InterPro" id="IPR051019">
    <property type="entry name" value="VLCFA-Steroid_DH"/>
</dbReference>
<dbReference type="STRING" id="708197.A0A161VR20"/>
<dbReference type="PRINTS" id="PR00080">
    <property type="entry name" value="SDRFAMILY"/>
</dbReference>
<accession>A0A161VR20</accession>
<gene>
    <name evidence="5" type="ORF">CT0861_02906</name>
</gene>
<comment type="caution">
    <text evidence="5">The sequence shown here is derived from an EMBL/GenBank/DDBJ whole genome shotgun (WGS) entry which is preliminary data.</text>
</comment>
<protein>
    <submittedName>
        <fullName evidence="5">Short-chain dehydrogenase</fullName>
    </submittedName>
</protein>
<dbReference type="PANTHER" id="PTHR43899:SF13">
    <property type="entry name" value="RH59310P"/>
    <property type="match status" value="1"/>
</dbReference>
<dbReference type="AlphaFoldDB" id="A0A161VR20"/>
<dbReference type="Gene3D" id="3.40.50.720">
    <property type="entry name" value="NAD(P)-binding Rossmann-like Domain"/>
    <property type="match status" value="1"/>
</dbReference>
<keyword evidence="2" id="KW-0560">Oxidoreductase</keyword>
<organism evidence="5 6">
    <name type="scientific">Colletotrichum tofieldiae</name>
    <dbReference type="NCBI Taxonomy" id="708197"/>
    <lineage>
        <taxon>Eukaryota</taxon>
        <taxon>Fungi</taxon>
        <taxon>Dikarya</taxon>
        <taxon>Ascomycota</taxon>
        <taxon>Pezizomycotina</taxon>
        <taxon>Sordariomycetes</taxon>
        <taxon>Hypocreomycetidae</taxon>
        <taxon>Glomerellales</taxon>
        <taxon>Glomerellaceae</taxon>
        <taxon>Colletotrichum</taxon>
        <taxon>Colletotrichum spaethianum species complex</taxon>
    </lineage>
</organism>
<dbReference type="PANTHER" id="PTHR43899">
    <property type="entry name" value="RH59310P"/>
    <property type="match status" value="1"/>
</dbReference>
<dbReference type="Proteomes" id="UP000076552">
    <property type="component" value="Unassembled WGS sequence"/>
</dbReference>
<dbReference type="GO" id="GO:0005783">
    <property type="term" value="C:endoplasmic reticulum"/>
    <property type="evidence" value="ECO:0007669"/>
    <property type="project" value="TreeGrafter"/>
</dbReference>
<evidence type="ECO:0000313" key="5">
    <source>
        <dbReference type="EMBL" id="KZL73575.1"/>
    </source>
</evidence>
<evidence type="ECO:0000256" key="3">
    <source>
        <dbReference type="RuleBase" id="RU000363"/>
    </source>
</evidence>
<dbReference type="InterPro" id="IPR036291">
    <property type="entry name" value="NAD(P)-bd_dom_sf"/>
</dbReference>
<evidence type="ECO:0000313" key="6">
    <source>
        <dbReference type="Proteomes" id="UP000076552"/>
    </source>
</evidence>
<keyword evidence="4" id="KW-0812">Transmembrane</keyword>
<evidence type="ECO:0000256" key="2">
    <source>
        <dbReference type="ARBA" id="ARBA00023002"/>
    </source>
</evidence>
<dbReference type="EMBL" id="LFIV01000042">
    <property type="protein sequence ID" value="KZL73575.1"/>
    <property type="molecule type" value="Genomic_DNA"/>
</dbReference>
<evidence type="ECO:0000256" key="1">
    <source>
        <dbReference type="ARBA" id="ARBA00006484"/>
    </source>
</evidence>
<dbReference type="InterPro" id="IPR002347">
    <property type="entry name" value="SDR_fam"/>
</dbReference>
<keyword evidence="4" id="KW-1133">Transmembrane helix</keyword>
<name>A0A161VR20_9PEZI</name>
<keyword evidence="6" id="KW-1185">Reference proteome</keyword>
<dbReference type="SUPFAM" id="SSF51735">
    <property type="entry name" value="NAD(P)-binding Rossmann-fold domains"/>
    <property type="match status" value="1"/>
</dbReference>
<keyword evidence="4" id="KW-0472">Membrane</keyword>
<dbReference type="Pfam" id="PF00106">
    <property type="entry name" value="adh_short"/>
    <property type="match status" value="1"/>
</dbReference>
<reference evidence="5 6" key="1">
    <citation type="submission" date="2015-06" db="EMBL/GenBank/DDBJ databases">
        <title>Survival trade-offs in plant roots during colonization by closely related pathogenic and mutualistic fungi.</title>
        <authorList>
            <person name="Hacquard S."/>
            <person name="Kracher B."/>
            <person name="Hiruma K."/>
            <person name="Weinman A."/>
            <person name="Muench P."/>
            <person name="Garrido Oter R."/>
            <person name="Ver Loren van Themaat E."/>
            <person name="Dallerey J.-F."/>
            <person name="Damm U."/>
            <person name="Henrissat B."/>
            <person name="Lespinet O."/>
            <person name="Thon M."/>
            <person name="Kemen E."/>
            <person name="McHardy A.C."/>
            <person name="Schulze-Lefert P."/>
            <person name="O'Connell R.J."/>
        </authorList>
    </citation>
    <scope>NUCLEOTIDE SEQUENCE [LARGE SCALE GENOMIC DNA]</scope>
    <source>
        <strain evidence="5 6">0861</strain>
    </source>
</reference>
<dbReference type="PRINTS" id="PR00081">
    <property type="entry name" value="GDHRDH"/>
</dbReference>
<sequence length="346" mass="38239">MASLDPQNRIGLWICILAAVGLITILLLLVKFIDFIRFHFVSASQPLAGYKANGLKQTFALVTGASAGIGYGIAQALVNHGFGVILLGHQEKELRESAAKLALLREDAKVKTIVMNACTAAPTEIKTVIEKFVKDEQICITVLVNNVGSNPIRHPPFRELSTYDSEDIDAVINTNSRFMAHLTSVMLPILSRPDGSDNNSPAFLRRRSLILNISSGGMIGSPWLVVYSATKAFNWSFSTSLARELAADESTKHIDSLCVVPGDVLSQGNSVWVTKWSPDSERFGRLVVEKADGALARGWREVRPYWLHDLQYYLLQAIPESRRARAVTDVLRRKKDAFNAIYGKEK</sequence>
<dbReference type="GO" id="GO:0016491">
    <property type="term" value="F:oxidoreductase activity"/>
    <property type="evidence" value="ECO:0007669"/>
    <property type="project" value="UniProtKB-KW"/>
</dbReference>
<comment type="similarity">
    <text evidence="1 3">Belongs to the short-chain dehydrogenases/reductases (SDR) family.</text>
</comment>
<feature type="transmembrane region" description="Helical" evidence="4">
    <location>
        <begin position="12"/>
        <end position="33"/>
    </location>
</feature>
<evidence type="ECO:0000256" key="4">
    <source>
        <dbReference type="SAM" id="Phobius"/>
    </source>
</evidence>